<dbReference type="InterPro" id="IPR013325">
    <property type="entry name" value="RNA_pol_sigma_r2"/>
</dbReference>
<sequence length="201" mass="22982">MRYPTRAEQEALHARVLKGRADPTAPDDVHRAFNDKIISVLRDKLRCSQDEAIDSTVDAVITYLKEPKSFDARIGPLSTYLTHIAKQRARDRLRTRTKMEIREQKYAADFALGGPAPNGDPEATVEAHRFAARLGPWGFTPKEQKFLWLSFTGESSTERLAEALDLAPMSKEERQREVKRHQDRLKKRLARYGREAVDVIP</sequence>
<name>L7UDZ0_MYXSD</name>
<feature type="domain" description="RNA polymerase sigma-70 region 2" evidence="1">
    <location>
        <begin position="34"/>
        <end position="97"/>
    </location>
</feature>
<dbReference type="AlphaFoldDB" id="L7UDZ0"/>
<organism evidence="2 3">
    <name type="scientific">Myxococcus stipitatus (strain DSM 14675 / JCM 12634 / Mx s8)</name>
    <dbReference type="NCBI Taxonomy" id="1278073"/>
    <lineage>
        <taxon>Bacteria</taxon>
        <taxon>Pseudomonadati</taxon>
        <taxon>Myxococcota</taxon>
        <taxon>Myxococcia</taxon>
        <taxon>Myxococcales</taxon>
        <taxon>Cystobacterineae</taxon>
        <taxon>Myxococcaceae</taxon>
        <taxon>Myxococcus</taxon>
    </lineage>
</organism>
<dbReference type="STRING" id="1278073.MYSTI_04990"/>
<dbReference type="HOGENOM" id="CLU_120501_0_0_7"/>
<evidence type="ECO:0000313" key="2">
    <source>
        <dbReference type="EMBL" id="AGC46278.1"/>
    </source>
</evidence>
<dbReference type="InterPro" id="IPR007627">
    <property type="entry name" value="RNA_pol_sigma70_r2"/>
</dbReference>
<dbReference type="InterPro" id="IPR014284">
    <property type="entry name" value="RNA_pol_sigma-70_dom"/>
</dbReference>
<reference evidence="2 3" key="1">
    <citation type="journal article" date="2013" name="Genome Announc.">
        <title>Complete genome sequence of Myxococcus stipitatus strain DSM 14675, a fruiting myxobacterium.</title>
        <authorList>
            <person name="Huntley S."/>
            <person name="Kneip S."/>
            <person name="Treuner-Lange A."/>
            <person name="Sogaard-Andersen L."/>
        </authorList>
    </citation>
    <scope>NUCLEOTIDE SEQUENCE [LARGE SCALE GENOMIC DNA]</scope>
    <source>
        <strain evidence="3">DSM 14675 / JCM 12634 / Mx s8</strain>
    </source>
</reference>
<dbReference type="Proteomes" id="UP000011131">
    <property type="component" value="Chromosome"/>
</dbReference>
<protein>
    <submittedName>
        <fullName evidence="2">RNA polymerase sigma-70 factor</fullName>
    </submittedName>
</protein>
<dbReference type="EMBL" id="CP004025">
    <property type="protein sequence ID" value="AGC46278.1"/>
    <property type="molecule type" value="Genomic_DNA"/>
</dbReference>
<gene>
    <name evidence="2" type="ordered locus">MYSTI_04990</name>
</gene>
<dbReference type="GO" id="GO:0006352">
    <property type="term" value="P:DNA-templated transcription initiation"/>
    <property type="evidence" value="ECO:0007669"/>
    <property type="project" value="InterPro"/>
</dbReference>
<dbReference type="GO" id="GO:0003700">
    <property type="term" value="F:DNA-binding transcription factor activity"/>
    <property type="evidence" value="ECO:0007669"/>
    <property type="project" value="InterPro"/>
</dbReference>
<dbReference type="Pfam" id="PF04542">
    <property type="entry name" value="Sigma70_r2"/>
    <property type="match status" value="1"/>
</dbReference>
<proteinExistence type="predicted"/>
<dbReference type="Gene3D" id="1.10.1740.10">
    <property type="match status" value="1"/>
</dbReference>
<dbReference type="SUPFAM" id="SSF88946">
    <property type="entry name" value="Sigma2 domain of RNA polymerase sigma factors"/>
    <property type="match status" value="1"/>
</dbReference>
<keyword evidence="3" id="KW-1185">Reference proteome</keyword>
<dbReference type="NCBIfam" id="TIGR02937">
    <property type="entry name" value="sigma70-ECF"/>
    <property type="match status" value="1"/>
</dbReference>
<evidence type="ECO:0000313" key="3">
    <source>
        <dbReference type="Proteomes" id="UP000011131"/>
    </source>
</evidence>
<dbReference type="KEGG" id="msd:MYSTI_04990"/>
<dbReference type="eggNOG" id="COG1595">
    <property type="taxonomic scope" value="Bacteria"/>
</dbReference>
<evidence type="ECO:0000259" key="1">
    <source>
        <dbReference type="Pfam" id="PF04542"/>
    </source>
</evidence>
<accession>L7UDZ0</accession>